<name>A0A229RK39_AMYAL</name>
<reference evidence="1 2" key="1">
    <citation type="submission" date="2017-07" db="EMBL/GenBank/DDBJ databases">
        <title>Amycolatopsis alba DSM 44262 Genome sequencing and assembly.</title>
        <authorList>
            <person name="Kaur N."/>
            <person name="Mayilraj S."/>
        </authorList>
    </citation>
    <scope>NUCLEOTIDE SEQUENCE [LARGE SCALE GENOMIC DNA]</scope>
    <source>
        <strain evidence="1 2">DSM 44262</strain>
    </source>
</reference>
<proteinExistence type="predicted"/>
<dbReference type="RefSeq" id="WP_020629778.1">
    <property type="nucleotide sequence ID" value="NZ_KB913032.1"/>
</dbReference>
<evidence type="ECO:0000313" key="1">
    <source>
        <dbReference type="EMBL" id="OXM47003.1"/>
    </source>
</evidence>
<evidence type="ECO:0000313" key="2">
    <source>
        <dbReference type="Proteomes" id="UP000215563"/>
    </source>
</evidence>
<accession>A0A229RK39</accession>
<organism evidence="1 2">
    <name type="scientific">Amycolatopsis alba DSM 44262</name>
    <dbReference type="NCBI Taxonomy" id="1125972"/>
    <lineage>
        <taxon>Bacteria</taxon>
        <taxon>Bacillati</taxon>
        <taxon>Actinomycetota</taxon>
        <taxon>Actinomycetes</taxon>
        <taxon>Pseudonocardiales</taxon>
        <taxon>Pseudonocardiaceae</taxon>
        <taxon>Amycolatopsis</taxon>
    </lineage>
</organism>
<keyword evidence="2" id="KW-1185">Reference proteome</keyword>
<comment type="caution">
    <text evidence="1">The sequence shown here is derived from an EMBL/GenBank/DDBJ whole genome shotgun (WGS) entry which is preliminary data.</text>
</comment>
<dbReference type="EMBL" id="NMQU01000081">
    <property type="protein sequence ID" value="OXM47003.1"/>
    <property type="molecule type" value="Genomic_DNA"/>
</dbReference>
<protein>
    <recommendedName>
        <fullName evidence="3">DUF4352 domain-containing protein</fullName>
    </recommendedName>
</protein>
<gene>
    <name evidence="1" type="ORF">CFP75_25335</name>
</gene>
<evidence type="ECO:0008006" key="3">
    <source>
        <dbReference type="Google" id="ProtNLM"/>
    </source>
</evidence>
<dbReference type="Proteomes" id="UP000215563">
    <property type="component" value="Unassembled WGS sequence"/>
</dbReference>
<sequence length="218" mass="23420">MSDTSARWGDTTHDWAGSVDHDRLMGIRRNAAEFVPGGGHRPRRGVSVVVAAVLLLAGCSGEQPQPPAKPVYDLPAREVRPDETALHLPPALNGETEFSLIGLAAGLPSLTGSHTEFEAKGQFVRLRLVVTGKGVSGIVFDTRRQQLVTDSGAVIAVDNQAMTIKRQPDKFELGRGVRVEFDLYFDLPKGAKPLVLRAFGGPTLTDMKNLTGTDIKLG</sequence>
<dbReference type="AlphaFoldDB" id="A0A229RK39"/>